<dbReference type="Gene3D" id="3.90.226.10">
    <property type="entry name" value="2-enoyl-CoA Hydratase, Chain A, domain 1"/>
    <property type="match status" value="1"/>
</dbReference>
<dbReference type="Gene3D" id="1.10.12.10">
    <property type="entry name" value="Lyase 2-enoyl-coa Hydratase, Chain A, domain 2"/>
    <property type="match status" value="1"/>
</dbReference>
<accession>C7LXT3</accession>
<dbReference type="KEGG" id="afo:Afer_0587"/>
<keyword evidence="7" id="KW-1185">Reference proteome</keyword>
<dbReference type="InterPro" id="IPR018376">
    <property type="entry name" value="Enoyl-CoA_hyd/isom_CS"/>
</dbReference>
<dbReference type="GO" id="GO:0006635">
    <property type="term" value="P:fatty acid beta-oxidation"/>
    <property type="evidence" value="ECO:0007669"/>
    <property type="project" value="TreeGrafter"/>
</dbReference>
<evidence type="ECO:0000256" key="3">
    <source>
        <dbReference type="ARBA" id="ARBA00023709"/>
    </source>
</evidence>
<comment type="similarity">
    <text evidence="1 5">Belongs to the enoyl-CoA hydratase/isomerase family.</text>
</comment>
<evidence type="ECO:0000256" key="5">
    <source>
        <dbReference type="RuleBase" id="RU003707"/>
    </source>
</evidence>
<dbReference type="GO" id="GO:0004300">
    <property type="term" value="F:enoyl-CoA hydratase activity"/>
    <property type="evidence" value="ECO:0007669"/>
    <property type="project" value="UniProtKB-EC"/>
</dbReference>
<dbReference type="CDD" id="cd06558">
    <property type="entry name" value="crotonase-like"/>
    <property type="match status" value="1"/>
</dbReference>
<dbReference type="PANTHER" id="PTHR11941">
    <property type="entry name" value="ENOYL-COA HYDRATASE-RELATED"/>
    <property type="match status" value="1"/>
</dbReference>
<protein>
    <submittedName>
        <fullName evidence="6">Enoyl-CoA hydratase/isomerase</fullName>
    </submittedName>
</protein>
<proteinExistence type="inferred from homology"/>
<evidence type="ECO:0000313" key="7">
    <source>
        <dbReference type="Proteomes" id="UP000000771"/>
    </source>
</evidence>
<dbReference type="Pfam" id="PF00378">
    <property type="entry name" value="ECH_1"/>
    <property type="match status" value="1"/>
</dbReference>
<dbReference type="SUPFAM" id="SSF52096">
    <property type="entry name" value="ClpP/crotonase"/>
    <property type="match status" value="1"/>
</dbReference>
<dbReference type="GO" id="GO:0016853">
    <property type="term" value="F:isomerase activity"/>
    <property type="evidence" value="ECO:0007669"/>
    <property type="project" value="UniProtKB-KW"/>
</dbReference>
<reference evidence="6 7" key="1">
    <citation type="journal article" date="2009" name="Stand. Genomic Sci.">
        <title>Complete genome sequence of Acidimicrobium ferrooxidans type strain (ICP).</title>
        <authorList>
            <person name="Clum A."/>
            <person name="Nolan M."/>
            <person name="Lang E."/>
            <person name="Glavina Del Rio T."/>
            <person name="Tice H."/>
            <person name="Copeland A."/>
            <person name="Cheng J.F."/>
            <person name="Lucas S."/>
            <person name="Chen F."/>
            <person name="Bruce D."/>
            <person name="Goodwin L."/>
            <person name="Pitluck S."/>
            <person name="Ivanova N."/>
            <person name="Mavrommatis K."/>
            <person name="Mikhailova N."/>
            <person name="Pati A."/>
            <person name="Chen A."/>
            <person name="Palaniappan K."/>
            <person name="Goker M."/>
            <person name="Spring S."/>
            <person name="Land M."/>
            <person name="Hauser L."/>
            <person name="Chang Y.J."/>
            <person name="Jeffries C.C."/>
            <person name="Chain P."/>
            <person name="Bristow J."/>
            <person name="Eisen J.A."/>
            <person name="Markowitz V."/>
            <person name="Hugenholtz P."/>
            <person name="Kyrpides N.C."/>
            <person name="Klenk H.P."/>
            <person name="Lapidus A."/>
        </authorList>
    </citation>
    <scope>NUCLEOTIDE SEQUENCE [LARGE SCALE GENOMIC DNA]</scope>
    <source>
        <strain evidence="7">DSM 10331 / JCM 15462 / NBRC 103882 / ICP</strain>
    </source>
</reference>
<comment type="catalytic activity">
    <reaction evidence="3">
        <text>a (3S)-3-hydroxyacyl-CoA = a (2E)-enoyl-CoA + H2O</text>
        <dbReference type="Rhea" id="RHEA:16105"/>
        <dbReference type="ChEBI" id="CHEBI:15377"/>
        <dbReference type="ChEBI" id="CHEBI:57318"/>
        <dbReference type="ChEBI" id="CHEBI:58856"/>
        <dbReference type="EC" id="4.2.1.17"/>
    </reaction>
</comment>
<evidence type="ECO:0000256" key="4">
    <source>
        <dbReference type="ARBA" id="ARBA00023717"/>
    </source>
</evidence>
<comment type="catalytic activity">
    <reaction evidence="4">
        <text>a 4-saturated-(3S)-3-hydroxyacyl-CoA = a (3E)-enoyl-CoA + H2O</text>
        <dbReference type="Rhea" id="RHEA:20724"/>
        <dbReference type="ChEBI" id="CHEBI:15377"/>
        <dbReference type="ChEBI" id="CHEBI:58521"/>
        <dbReference type="ChEBI" id="CHEBI:137480"/>
        <dbReference type="EC" id="4.2.1.17"/>
    </reaction>
</comment>
<dbReference type="InterPro" id="IPR001753">
    <property type="entry name" value="Enoyl-CoA_hydra/iso"/>
</dbReference>
<dbReference type="STRING" id="525909.Afer_0587"/>
<dbReference type="PROSITE" id="PS00166">
    <property type="entry name" value="ENOYL_COA_HYDRATASE"/>
    <property type="match status" value="1"/>
</dbReference>
<dbReference type="eggNOG" id="COG1024">
    <property type="taxonomic scope" value="Bacteria"/>
</dbReference>
<evidence type="ECO:0000256" key="1">
    <source>
        <dbReference type="ARBA" id="ARBA00005254"/>
    </source>
</evidence>
<sequence>MGWVHASIDAPTGVASIVLDRPERRNALNLTLWRRLAEVAREVAADPAVRVVVIEGAGGHFCAGADVSEFGDARVGEATLTYDAATEAAAAAIEAISVPTVALVEGACLGGGVSIALAADVVLAAASARFGVPAASLGTLYPEGALGRLVRRVGDRRARWLLLGAERIGAVEAVTIGLAERVVDDRASGYELVVQMATLSSMTQQATKRVLADQRVHGELARIVFAAQDYAEGRRAFGERRAPRFMSSWEARRALEGGSGSLEDP</sequence>
<dbReference type="InterPro" id="IPR029045">
    <property type="entry name" value="ClpP/crotonase-like_dom_sf"/>
</dbReference>
<dbReference type="HOGENOM" id="CLU_009834_7_3_11"/>
<dbReference type="InterPro" id="IPR014748">
    <property type="entry name" value="Enoyl-CoA_hydra_C"/>
</dbReference>
<name>C7LXT3_ACIFD</name>
<gene>
    <name evidence="6" type="ordered locus">Afer_0587</name>
</gene>
<organism evidence="6 7">
    <name type="scientific">Acidimicrobium ferrooxidans (strain DSM 10331 / JCM 15462 / NBRC 103882 / ICP)</name>
    <dbReference type="NCBI Taxonomy" id="525909"/>
    <lineage>
        <taxon>Bacteria</taxon>
        <taxon>Bacillati</taxon>
        <taxon>Actinomycetota</taxon>
        <taxon>Acidimicrobiia</taxon>
        <taxon>Acidimicrobiales</taxon>
        <taxon>Acidimicrobiaceae</taxon>
        <taxon>Acidimicrobium</taxon>
    </lineage>
</organism>
<evidence type="ECO:0000256" key="2">
    <source>
        <dbReference type="ARBA" id="ARBA00023239"/>
    </source>
</evidence>
<dbReference type="PANTHER" id="PTHR11941:SF54">
    <property type="entry name" value="ENOYL-COA HYDRATASE, MITOCHONDRIAL"/>
    <property type="match status" value="1"/>
</dbReference>
<dbReference type="Proteomes" id="UP000000771">
    <property type="component" value="Chromosome"/>
</dbReference>
<dbReference type="EMBL" id="CP001631">
    <property type="protein sequence ID" value="ACU53541.1"/>
    <property type="molecule type" value="Genomic_DNA"/>
</dbReference>
<dbReference type="AlphaFoldDB" id="C7LXT3"/>
<keyword evidence="6" id="KW-0413">Isomerase</keyword>
<keyword evidence="2" id="KW-0456">Lyase</keyword>
<evidence type="ECO:0000313" key="6">
    <source>
        <dbReference type="EMBL" id="ACU53541.1"/>
    </source>
</evidence>